<dbReference type="AlphaFoldDB" id="A0A5B8R5N4"/>
<evidence type="ECO:0000313" key="1">
    <source>
        <dbReference type="EMBL" id="QDZ92971.1"/>
    </source>
</evidence>
<accession>A0A5B8R5N4</accession>
<proteinExistence type="predicted"/>
<organism evidence="1">
    <name type="scientific">Shewanella decolorationis</name>
    <dbReference type="NCBI Taxonomy" id="256839"/>
    <lineage>
        <taxon>Bacteria</taxon>
        <taxon>Pseudomonadati</taxon>
        <taxon>Pseudomonadota</taxon>
        <taxon>Gammaproteobacteria</taxon>
        <taxon>Alteromonadales</taxon>
        <taxon>Shewanellaceae</taxon>
        <taxon>Shewanella</taxon>
    </lineage>
</organism>
<dbReference type="EMBL" id="CP031775">
    <property type="protein sequence ID" value="QDZ92971.1"/>
    <property type="molecule type" value="Genomic_DNA"/>
</dbReference>
<protein>
    <submittedName>
        <fullName evidence="1">Uncharacterized protein</fullName>
    </submittedName>
</protein>
<gene>
    <name evidence="1" type="ORF">D0436_22350</name>
</gene>
<reference evidence="1" key="1">
    <citation type="journal article" date="2019" name="Ecotoxicol. Environ. Saf.">
        <title>Microbial characterization of heavy metal resistant bacterial strains isolated from an electroplating wastewater treatment plant.</title>
        <authorList>
            <person name="Cai X."/>
            <person name="Zheng X."/>
            <person name="Zhang D."/>
            <person name="Iqbal W."/>
            <person name="Liu C."/>
            <person name="Yang B."/>
            <person name="Zhao X."/>
            <person name="Lu X."/>
            <person name="Mao Y."/>
        </authorList>
    </citation>
    <scope>NUCLEOTIDE SEQUENCE [LARGE SCALE GENOMIC DNA]</scope>
    <source>
        <strain evidence="1">Ni1-3</strain>
    </source>
</reference>
<dbReference type="RefSeq" id="WP_037429898.1">
    <property type="nucleotide sequence ID" value="NZ_CP076856.1"/>
</dbReference>
<name>A0A5B8R5N4_9GAMM</name>
<sequence length="172" mass="19329">MQNFTWSNFGILVKVSKSPTMILIENEQGQVLRMSLSKYQGSAIEVYQKAQQLIGNAVTVRTSQNTANWSTTEWFSDLKKESNLSAPVAIIDKTTCLSCDGEGFYFFAGGTKRNSCSNCEGTGIRPEFREPKERTVKLSDKKKFSVKPLNDYSNSYVDGDLGYINTKYWNGN</sequence>